<sequence length="250" mass="27102">MSVAPTPDDNETGKDVLVIDFAGEIYRVEPTQSFTVGREGDLALSDNPFLHRKFLVFEFQNGLWWVHNQGSRLGATVADMAGASRAWVTPGVRVPMVFGQMAVVFSAGSTTYEILAEVPCPSYENRESAQAEAAEADSDTGQATMGMVVLTESQKLLILSLAEPWLRRAGTGTVSLPRNVDAAARLGWGITRFNRKLDNVCDKLDRAGVKGMRGGAGSHASHRRVQLVEYALSSRLVTPEDLPLLDGAHE</sequence>
<evidence type="ECO:0008006" key="3">
    <source>
        <dbReference type="Google" id="ProtNLM"/>
    </source>
</evidence>
<protein>
    <recommendedName>
        <fullName evidence="3">FHA domain-containing protein</fullName>
    </recommendedName>
</protein>
<dbReference type="KEGG" id="agh:M3I41_01535"/>
<dbReference type="EMBL" id="CP097095">
    <property type="protein sequence ID" value="UQF79985.1"/>
    <property type="molecule type" value="Genomic_DNA"/>
</dbReference>
<dbReference type="AlphaFoldDB" id="A0A9E7AG08"/>
<reference evidence="1" key="1">
    <citation type="submission" date="2022-05" db="EMBL/GenBank/DDBJ databases">
        <title>Using nanopore sequencing to obtain complete genomes from saliva samples.</title>
        <authorList>
            <person name="Baker J.L."/>
        </authorList>
    </citation>
    <scope>NUCLEOTIDE SEQUENCE</scope>
    <source>
        <strain evidence="1">JCVI-JB-Ag32</strain>
    </source>
</reference>
<gene>
    <name evidence="1" type="ORF">M3I41_01535</name>
</gene>
<evidence type="ECO:0000313" key="1">
    <source>
        <dbReference type="EMBL" id="UQF79985.1"/>
    </source>
</evidence>
<accession>A0A9E7AG08</accession>
<organism evidence="1 2">
    <name type="scientific">Actinomyces graevenitzii</name>
    <dbReference type="NCBI Taxonomy" id="55565"/>
    <lineage>
        <taxon>Bacteria</taxon>
        <taxon>Bacillati</taxon>
        <taxon>Actinomycetota</taxon>
        <taxon>Actinomycetes</taxon>
        <taxon>Actinomycetales</taxon>
        <taxon>Actinomycetaceae</taxon>
        <taxon>Actinomyces</taxon>
    </lineage>
</organism>
<evidence type="ECO:0000313" key="2">
    <source>
        <dbReference type="Proteomes" id="UP000830236"/>
    </source>
</evidence>
<proteinExistence type="predicted"/>
<dbReference type="Proteomes" id="UP000830236">
    <property type="component" value="Chromosome"/>
</dbReference>
<name>A0A9E7AG08_9ACTO</name>